<name>A0A8D8K310_CULPI</name>
<reference evidence="1" key="1">
    <citation type="submission" date="2021-05" db="EMBL/GenBank/DDBJ databases">
        <authorList>
            <person name="Alioto T."/>
            <person name="Alioto T."/>
            <person name="Gomez Garrido J."/>
        </authorList>
    </citation>
    <scope>NUCLEOTIDE SEQUENCE</scope>
</reference>
<dbReference type="EMBL" id="HBUE01309752">
    <property type="protein sequence ID" value="CAG6582733.1"/>
    <property type="molecule type" value="Transcribed_RNA"/>
</dbReference>
<sequence>MWIFFSNSRGKIVKSVTNECKNPSDDASQNMLDFVLDRFAVNDRSRIGKLIRGLEVAELTEDWFEEVYQEHTDQFWPSTRSSRGGPVRGHFGLIFLRAIGRG</sequence>
<accession>A0A8D8K310</accession>
<organism evidence="1">
    <name type="scientific">Culex pipiens</name>
    <name type="common">House mosquito</name>
    <dbReference type="NCBI Taxonomy" id="7175"/>
    <lineage>
        <taxon>Eukaryota</taxon>
        <taxon>Metazoa</taxon>
        <taxon>Ecdysozoa</taxon>
        <taxon>Arthropoda</taxon>
        <taxon>Hexapoda</taxon>
        <taxon>Insecta</taxon>
        <taxon>Pterygota</taxon>
        <taxon>Neoptera</taxon>
        <taxon>Endopterygota</taxon>
        <taxon>Diptera</taxon>
        <taxon>Nematocera</taxon>
        <taxon>Culicoidea</taxon>
        <taxon>Culicidae</taxon>
        <taxon>Culicinae</taxon>
        <taxon>Culicini</taxon>
        <taxon>Culex</taxon>
        <taxon>Culex</taxon>
    </lineage>
</organism>
<protein>
    <submittedName>
        <fullName evidence="1">(northern house mosquito) hypothetical protein</fullName>
    </submittedName>
</protein>
<dbReference type="EMBL" id="HBUE01203529">
    <property type="protein sequence ID" value="CAG6530892.1"/>
    <property type="molecule type" value="Transcribed_RNA"/>
</dbReference>
<evidence type="ECO:0000313" key="1">
    <source>
        <dbReference type="EMBL" id="CAG6582733.1"/>
    </source>
</evidence>
<proteinExistence type="predicted"/>
<dbReference type="AlphaFoldDB" id="A0A8D8K310"/>